<feature type="binding site" evidence="12">
    <location>
        <begin position="292"/>
        <end position="294"/>
    </location>
    <ligand>
        <name>GTP</name>
        <dbReference type="ChEBI" id="CHEBI:37565"/>
    </ligand>
</feature>
<evidence type="ECO:0000256" key="9">
    <source>
        <dbReference type="ARBA" id="ARBA00023150"/>
    </source>
</evidence>
<dbReference type="Pfam" id="PF04055">
    <property type="entry name" value="Radical_SAM"/>
    <property type="match status" value="1"/>
</dbReference>
<comment type="similarity">
    <text evidence="12">Belongs to the radical SAM superfamily. MoaA family.</text>
</comment>
<gene>
    <name evidence="12" type="primary">moaA</name>
    <name evidence="14" type="ORF">SAMN04488087_0547</name>
</gene>
<dbReference type="Proteomes" id="UP000185812">
    <property type="component" value="Unassembled WGS sequence"/>
</dbReference>
<feature type="binding site" evidence="12">
    <location>
        <position position="60"/>
    </location>
    <ligand>
        <name>[4Fe-4S] cluster</name>
        <dbReference type="ChEBI" id="CHEBI:49883"/>
        <label>1</label>
        <note>4Fe-4S-S-AdoMet</note>
    </ligand>
</feature>
<keyword evidence="3 12" id="KW-0949">S-adenosyl-L-methionine</keyword>
<dbReference type="EMBL" id="FRAU01000001">
    <property type="protein sequence ID" value="SHK17509.1"/>
    <property type="molecule type" value="Genomic_DNA"/>
</dbReference>
<dbReference type="InterPro" id="IPR013483">
    <property type="entry name" value="MoaA"/>
</dbReference>
<comment type="subunit">
    <text evidence="12">Monomer and homodimer.</text>
</comment>
<evidence type="ECO:0000256" key="4">
    <source>
        <dbReference type="ARBA" id="ARBA00022723"/>
    </source>
</evidence>
<feature type="binding site" evidence="12">
    <location>
        <position position="103"/>
    </location>
    <ligand>
        <name>S-adenosyl-L-methionine</name>
        <dbReference type="ChEBI" id="CHEBI:59789"/>
    </ligand>
</feature>
<evidence type="ECO:0000256" key="2">
    <source>
        <dbReference type="ARBA" id="ARBA00022485"/>
    </source>
</evidence>
<feature type="domain" description="Radical SAM core" evidence="13">
    <location>
        <begin position="40"/>
        <end position="264"/>
    </location>
</feature>
<feature type="binding site" evidence="12">
    <location>
        <position position="63"/>
    </location>
    <ligand>
        <name>[4Fe-4S] cluster</name>
        <dbReference type="ChEBI" id="CHEBI:49883"/>
        <label>1</label>
        <note>4Fe-4S-S-AdoMet</note>
    </ligand>
</feature>
<feature type="binding site" evidence="12">
    <location>
        <position position="287"/>
    </location>
    <ligand>
        <name>[4Fe-4S] cluster</name>
        <dbReference type="ChEBI" id="CHEBI:49883"/>
        <label>2</label>
        <note>4Fe-4S-substrate</note>
    </ligand>
</feature>
<keyword evidence="4 12" id="KW-0479">Metal-binding</keyword>
<name>A0A1M6QB60_9BACT</name>
<dbReference type="PROSITE" id="PS01305">
    <property type="entry name" value="MOAA_NIFB_PQQE"/>
    <property type="match status" value="1"/>
</dbReference>
<dbReference type="PROSITE" id="PS51918">
    <property type="entry name" value="RADICAL_SAM"/>
    <property type="match status" value="1"/>
</dbReference>
<evidence type="ECO:0000256" key="11">
    <source>
        <dbReference type="ARBA" id="ARBA00048697"/>
    </source>
</evidence>
<dbReference type="SUPFAM" id="SSF102114">
    <property type="entry name" value="Radical SAM enzymes"/>
    <property type="match status" value="1"/>
</dbReference>
<keyword evidence="6 12" id="KW-0408">Iron</keyword>
<evidence type="ECO:0000256" key="3">
    <source>
        <dbReference type="ARBA" id="ARBA00022691"/>
    </source>
</evidence>
<evidence type="ECO:0000256" key="10">
    <source>
        <dbReference type="ARBA" id="ARBA00023239"/>
    </source>
</evidence>
<dbReference type="InterPro" id="IPR006638">
    <property type="entry name" value="Elp3/MiaA/NifB-like_rSAM"/>
</dbReference>
<comment type="function">
    <text evidence="12">Catalyzes the cyclization of GTP to (8S)-3',8-cyclo-7,8-dihydroguanosine 5'-triphosphate.</text>
</comment>
<evidence type="ECO:0000256" key="6">
    <source>
        <dbReference type="ARBA" id="ARBA00023004"/>
    </source>
</evidence>
<dbReference type="InterPro" id="IPR010505">
    <property type="entry name" value="MoaA_twitch"/>
</dbReference>
<evidence type="ECO:0000256" key="12">
    <source>
        <dbReference type="HAMAP-Rule" id="MF_01225"/>
    </source>
</evidence>
<feature type="binding site" evidence="12">
    <location>
        <position position="225"/>
    </location>
    <ligand>
        <name>S-adenosyl-L-methionine</name>
        <dbReference type="ChEBI" id="CHEBI:59789"/>
    </ligand>
</feature>
<feature type="binding site" evidence="12">
    <location>
        <position position="191"/>
    </location>
    <ligand>
        <name>GTP</name>
        <dbReference type="ChEBI" id="CHEBI:37565"/>
    </ligand>
</feature>
<evidence type="ECO:0000313" key="14">
    <source>
        <dbReference type="EMBL" id="SHK17509.1"/>
    </source>
</evidence>
<accession>A0A1M6QB60</accession>
<dbReference type="UniPathway" id="UPA00344"/>
<evidence type="ECO:0000256" key="8">
    <source>
        <dbReference type="ARBA" id="ARBA00023134"/>
    </source>
</evidence>
<organism evidence="14 15">
    <name type="scientific">Rhodothermus profundi</name>
    <dbReference type="NCBI Taxonomy" id="633813"/>
    <lineage>
        <taxon>Bacteria</taxon>
        <taxon>Pseudomonadati</taxon>
        <taxon>Rhodothermota</taxon>
        <taxon>Rhodothermia</taxon>
        <taxon>Rhodothermales</taxon>
        <taxon>Rhodothermaceae</taxon>
        <taxon>Rhodothermus</taxon>
    </lineage>
</organism>
<sequence>MQYLLPVLTTPEGGDPAHVPEDFGLSYDPARSAADVLTDGFGRRHTYLRISLIEHCNLRCRYCMPEEGLDWTPPEHLLTDEEIVRLARLFVTQGVTKIRLTGGEPLLRKGVEHIVAELARLPGLKTLAMTTNGLLLPKKLERLQSAGLTQLNISLDTLRPERFEILTRRKGFEQVIRAIDLAIERGYRPLKVNCVVLRGFNDDELLDFAAWTKDRPVEVRFIEFMPFDGNGWNDAQLVPAAEMRARIEAHYVLEPIAFDPHGTARLFRIPGHQGRLGFIASMTEPFCEGCNRLRITADGSLKVCLFGRAEVSLRDAMRQGASDEELLALISAAVGRKHARHAGMYNLARMRNRPMITIGG</sequence>
<dbReference type="AlphaFoldDB" id="A0A1M6QB60"/>
<dbReference type="OrthoDB" id="9763993at2"/>
<dbReference type="SFLD" id="SFLDG01386">
    <property type="entry name" value="main_SPASM_domain-containing"/>
    <property type="match status" value="1"/>
</dbReference>
<dbReference type="HAMAP" id="MF_01225_B">
    <property type="entry name" value="MoaA_B"/>
    <property type="match status" value="1"/>
</dbReference>
<dbReference type="SFLD" id="SFLDG01067">
    <property type="entry name" value="SPASM/twitch_domain_containing"/>
    <property type="match status" value="1"/>
</dbReference>
<feature type="binding site" evidence="12">
    <location>
        <position position="49"/>
    </location>
    <ligand>
        <name>GTP</name>
        <dbReference type="ChEBI" id="CHEBI:37565"/>
    </ligand>
</feature>
<evidence type="ECO:0000256" key="5">
    <source>
        <dbReference type="ARBA" id="ARBA00022741"/>
    </source>
</evidence>
<feature type="binding site" evidence="12">
    <location>
        <position position="56"/>
    </location>
    <ligand>
        <name>[4Fe-4S] cluster</name>
        <dbReference type="ChEBI" id="CHEBI:49883"/>
        <label>1</label>
        <note>4Fe-4S-S-AdoMet</note>
    </ligand>
</feature>
<feature type="binding site" evidence="12">
    <location>
        <position position="99"/>
    </location>
    <ligand>
        <name>GTP</name>
        <dbReference type="ChEBI" id="CHEBI:37565"/>
    </ligand>
</feature>
<keyword evidence="2 12" id="KW-0004">4Fe-4S</keyword>
<keyword evidence="5 12" id="KW-0547">Nucleotide-binding</keyword>
<dbReference type="InterPro" id="IPR013785">
    <property type="entry name" value="Aldolase_TIM"/>
</dbReference>
<keyword evidence="9 12" id="KW-0501">Molybdenum cofactor biosynthesis</keyword>
<dbReference type="InterPro" id="IPR007197">
    <property type="entry name" value="rSAM"/>
</dbReference>
<comment type="cofactor">
    <cofactor evidence="12">
        <name>[4Fe-4S] cluster</name>
        <dbReference type="ChEBI" id="CHEBI:49883"/>
    </cofactor>
    <text evidence="12">Binds 2 [4Fe-4S] clusters. Binds 1 [4Fe-4S] cluster coordinated with 3 cysteines and an exchangeable S-adenosyl-L-methionine and 1 [4Fe-4S] cluster coordinated with 3 cysteines and the GTP-derived substrate.</text>
</comment>
<dbReference type="GO" id="GO:0046872">
    <property type="term" value="F:metal ion binding"/>
    <property type="evidence" value="ECO:0007669"/>
    <property type="project" value="UniProtKB-KW"/>
</dbReference>
<dbReference type="Pfam" id="PF06463">
    <property type="entry name" value="Mob_synth_C"/>
    <property type="match status" value="1"/>
</dbReference>
<keyword evidence="7 12" id="KW-0411">Iron-sulfur</keyword>
<dbReference type="GO" id="GO:0061798">
    <property type="term" value="F:GTP 3',8'-cyclase activity"/>
    <property type="evidence" value="ECO:0007669"/>
    <property type="project" value="UniProtKB-UniRule"/>
</dbReference>
<keyword evidence="8 12" id="KW-0342">GTP-binding</keyword>
<feature type="binding site" evidence="12">
    <location>
        <position position="154"/>
    </location>
    <ligand>
        <name>S-adenosyl-L-methionine</name>
        <dbReference type="ChEBI" id="CHEBI:59789"/>
    </ligand>
</feature>
<dbReference type="SFLD" id="SFLDG01383">
    <property type="entry name" value="cyclic_pyranopterin_phosphate"/>
    <property type="match status" value="1"/>
</dbReference>
<dbReference type="GO" id="GO:0005525">
    <property type="term" value="F:GTP binding"/>
    <property type="evidence" value="ECO:0007669"/>
    <property type="project" value="UniProtKB-UniRule"/>
</dbReference>
<evidence type="ECO:0000259" key="13">
    <source>
        <dbReference type="PROSITE" id="PS51918"/>
    </source>
</evidence>
<dbReference type="InterPro" id="IPR040064">
    <property type="entry name" value="MoaA-like"/>
</dbReference>
<feature type="binding site" evidence="12">
    <location>
        <position position="130"/>
    </location>
    <ligand>
        <name>GTP</name>
        <dbReference type="ChEBI" id="CHEBI:37565"/>
    </ligand>
</feature>
<feature type="binding site" evidence="12">
    <location>
        <position position="290"/>
    </location>
    <ligand>
        <name>[4Fe-4S] cluster</name>
        <dbReference type="ChEBI" id="CHEBI:49883"/>
        <label>2</label>
        <note>4Fe-4S-substrate</note>
    </ligand>
</feature>
<dbReference type="GO" id="GO:0061799">
    <property type="term" value="F:cyclic pyranopterin monophosphate synthase activity"/>
    <property type="evidence" value="ECO:0007669"/>
    <property type="project" value="TreeGrafter"/>
</dbReference>
<dbReference type="CDD" id="cd21117">
    <property type="entry name" value="Twitch_MoaA"/>
    <property type="match status" value="1"/>
</dbReference>
<comment type="catalytic activity">
    <reaction evidence="11 12">
        <text>GTP + AH2 + S-adenosyl-L-methionine = (8S)-3',8-cyclo-7,8-dihydroguanosine 5'-triphosphate + 5'-deoxyadenosine + L-methionine + A + H(+)</text>
        <dbReference type="Rhea" id="RHEA:49576"/>
        <dbReference type="ChEBI" id="CHEBI:13193"/>
        <dbReference type="ChEBI" id="CHEBI:15378"/>
        <dbReference type="ChEBI" id="CHEBI:17319"/>
        <dbReference type="ChEBI" id="CHEBI:17499"/>
        <dbReference type="ChEBI" id="CHEBI:37565"/>
        <dbReference type="ChEBI" id="CHEBI:57844"/>
        <dbReference type="ChEBI" id="CHEBI:59789"/>
        <dbReference type="ChEBI" id="CHEBI:131766"/>
        <dbReference type="EC" id="4.1.99.22"/>
    </reaction>
</comment>
<reference evidence="15" key="1">
    <citation type="submission" date="2016-11" db="EMBL/GenBank/DDBJ databases">
        <authorList>
            <person name="Varghese N."/>
            <person name="Submissions S."/>
        </authorList>
    </citation>
    <scope>NUCLEOTIDE SEQUENCE [LARGE SCALE GENOMIC DNA]</scope>
    <source>
        <strain evidence="15">DSM 22212</strain>
    </source>
</reference>
<comment type="pathway">
    <text evidence="12">Cofactor biosynthesis; molybdopterin biosynthesis.</text>
</comment>
<protein>
    <recommendedName>
        <fullName evidence="1 12">GTP 3',8-cyclase</fullName>
        <ecNumber evidence="1 12">4.1.99.22</ecNumber>
    </recommendedName>
    <alternativeName>
        <fullName evidence="12">Molybdenum cofactor biosynthesis protein A</fullName>
    </alternativeName>
</protein>
<dbReference type="InterPro" id="IPR058240">
    <property type="entry name" value="rSAM_sf"/>
</dbReference>
<dbReference type="EC" id="4.1.99.22" evidence="1 12"/>
<dbReference type="STRING" id="633813.SAMN04488087_0547"/>
<dbReference type="NCBIfam" id="TIGR02666">
    <property type="entry name" value="moaA"/>
    <property type="match status" value="1"/>
</dbReference>
<dbReference type="SFLD" id="SFLDS00029">
    <property type="entry name" value="Radical_SAM"/>
    <property type="match status" value="1"/>
</dbReference>
<evidence type="ECO:0000313" key="15">
    <source>
        <dbReference type="Proteomes" id="UP000185812"/>
    </source>
</evidence>
<dbReference type="PANTHER" id="PTHR22960">
    <property type="entry name" value="MOLYBDOPTERIN COFACTOR SYNTHESIS PROTEIN A"/>
    <property type="match status" value="1"/>
</dbReference>
<dbReference type="Gene3D" id="3.20.20.70">
    <property type="entry name" value="Aldolase class I"/>
    <property type="match status" value="1"/>
</dbReference>
<dbReference type="CDD" id="cd01335">
    <property type="entry name" value="Radical_SAM"/>
    <property type="match status" value="1"/>
</dbReference>
<feature type="binding site" evidence="12">
    <location>
        <position position="62"/>
    </location>
    <ligand>
        <name>S-adenosyl-L-methionine</name>
        <dbReference type="ChEBI" id="CHEBI:59789"/>
    </ligand>
</feature>
<dbReference type="InterPro" id="IPR000385">
    <property type="entry name" value="MoaA_NifB_PqqE_Fe-S-bd_CS"/>
</dbReference>
<keyword evidence="15" id="KW-1185">Reference proteome</keyword>
<evidence type="ECO:0000256" key="7">
    <source>
        <dbReference type="ARBA" id="ARBA00023014"/>
    </source>
</evidence>
<dbReference type="PANTHER" id="PTHR22960:SF0">
    <property type="entry name" value="MOLYBDENUM COFACTOR BIOSYNTHESIS PROTEIN 1"/>
    <property type="match status" value="1"/>
</dbReference>
<dbReference type="GO" id="GO:1904047">
    <property type="term" value="F:S-adenosyl-L-methionine binding"/>
    <property type="evidence" value="ECO:0007669"/>
    <property type="project" value="UniProtKB-UniRule"/>
</dbReference>
<keyword evidence="10 12" id="KW-0456">Lyase</keyword>
<feature type="binding site" evidence="12">
    <location>
        <position position="304"/>
    </location>
    <ligand>
        <name>[4Fe-4S] cluster</name>
        <dbReference type="ChEBI" id="CHEBI:49883"/>
        <label>2</label>
        <note>4Fe-4S-substrate</note>
    </ligand>
</feature>
<evidence type="ECO:0000256" key="1">
    <source>
        <dbReference type="ARBA" id="ARBA00012167"/>
    </source>
</evidence>
<dbReference type="GO" id="GO:0006777">
    <property type="term" value="P:Mo-molybdopterin cofactor biosynthetic process"/>
    <property type="evidence" value="ECO:0007669"/>
    <property type="project" value="UniProtKB-UniRule"/>
</dbReference>
<dbReference type="SMART" id="SM00729">
    <property type="entry name" value="Elp3"/>
    <property type="match status" value="1"/>
</dbReference>
<dbReference type="GO" id="GO:0051539">
    <property type="term" value="F:4 iron, 4 sulfur cluster binding"/>
    <property type="evidence" value="ECO:0007669"/>
    <property type="project" value="UniProtKB-UniRule"/>
</dbReference>
<proteinExistence type="inferred from homology"/>
<dbReference type="RefSeq" id="WP_084660499.1">
    <property type="nucleotide sequence ID" value="NZ_FRAU01000001.1"/>
</dbReference>
<dbReference type="InterPro" id="IPR050105">
    <property type="entry name" value="MoCo_biosynth_MoaA/MoaC"/>
</dbReference>